<dbReference type="AlphaFoldDB" id="A0AAE0ZXP9"/>
<name>A0AAE0ZXP9_9GAST</name>
<reference evidence="1" key="1">
    <citation type="journal article" date="2023" name="G3 (Bethesda)">
        <title>A reference genome for the long-term kleptoplast-retaining sea slug Elysia crispata morphotype clarki.</title>
        <authorList>
            <person name="Eastman K.E."/>
            <person name="Pendleton A.L."/>
            <person name="Shaikh M.A."/>
            <person name="Suttiyut T."/>
            <person name="Ogas R."/>
            <person name="Tomko P."/>
            <person name="Gavelis G."/>
            <person name="Widhalm J.R."/>
            <person name="Wisecaver J.H."/>
        </authorList>
    </citation>
    <scope>NUCLEOTIDE SEQUENCE</scope>
    <source>
        <strain evidence="1">ECLA1</strain>
    </source>
</reference>
<keyword evidence="2" id="KW-1185">Reference proteome</keyword>
<gene>
    <name evidence="1" type="ORF">RRG08_032490</name>
</gene>
<comment type="caution">
    <text evidence="1">The sequence shown here is derived from an EMBL/GenBank/DDBJ whole genome shotgun (WGS) entry which is preliminary data.</text>
</comment>
<accession>A0AAE0ZXP9</accession>
<evidence type="ECO:0000313" key="1">
    <source>
        <dbReference type="EMBL" id="KAK3777385.1"/>
    </source>
</evidence>
<dbReference type="EMBL" id="JAWDGP010003079">
    <property type="protein sequence ID" value="KAK3777385.1"/>
    <property type="molecule type" value="Genomic_DNA"/>
</dbReference>
<evidence type="ECO:0000313" key="2">
    <source>
        <dbReference type="Proteomes" id="UP001283361"/>
    </source>
</evidence>
<protein>
    <submittedName>
        <fullName evidence="1">Uncharacterized protein</fullName>
    </submittedName>
</protein>
<sequence>MNSTSIFYNTIYTVLFSESFLGHVSCVSTTTSVSVKQSGDQESSSRLTRRRDTASSVKCPALLEGRNHIISLIGD</sequence>
<proteinExistence type="predicted"/>
<organism evidence="1 2">
    <name type="scientific">Elysia crispata</name>
    <name type="common">lettuce slug</name>
    <dbReference type="NCBI Taxonomy" id="231223"/>
    <lineage>
        <taxon>Eukaryota</taxon>
        <taxon>Metazoa</taxon>
        <taxon>Spiralia</taxon>
        <taxon>Lophotrochozoa</taxon>
        <taxon>Mollusca</taxon>
        <taxon>Gastropoda</taxon>
        <taxon>Heterobranchia</taxon>
        <taxon>Euthyneura</taxon>
        <taxon>Panpulmonata</taxon>
        <taxon>Sacoglossa</taxon>
        <taxon>Placobranchoidea</taxon>
        <taxon>Plakobranchidae</taxon>
        <taxon>Elysia</taxon>
    </lineage>
</organism>
<dbReference type="Proteomes" id="UP001283361">
    <property type="component" value="Unassembled WGS sequence"/>
</dbReference>